<dbReference type="PANTHER" id="PTHR33138">
    <property type="entry name" value="OS01G0690200 PROTEIN"/>
    <property type="match status" value="1"/>
</dbReference>
<dbReference type="PANTHER" id="PTHR33138:SF1">
    <property type="entry name" value="OS01G0113900 PROTEIN"/>
    <property type="match status" value="1"/>
</dbReference>
<feature type="chain" id="PRO_5041950800" description="Wall-associated receptor kinase galacturonan-binding domain-containing protein" evidence="3">
    <location>
        <begin position="25"/>
        <end position="260"/>
    </location>
</feature>
<evidence type="ECO:0000313" key="5">
    <source>
        <dbReference type="EMBL" id="KAI3886847.1"/>
    </source>
</evidence>
<dbReference type="Proteomes" id="UP001202328">
    <property type="component" value="Unassembled WGS sequence"/>
</dbReference>
<evidence type="ECO:0000259" key="4">
    <source>
        <dbReference type="Pfam" id="PF13947"/>
    </source>
</evidence>
<dbReference type="GO" id="GO:0016020">
    <property type="term" value="C:membrane"/>
    <property type="evidence" value="ECO:0007669"/>
    <property type="project" value="UniProtKB-SubCell"/>
</dbReference>
<keyword evidence="2 3" id="KW-0732">Signal</keyword>
<comment type="subcellular location">
    <subcellularLocation>
        <location evidence="1">Membrane</location>
        <topology evidence="1">Single-pass membrane protein</topology>
    </subcellularLocation>
</comment>
<feature type="signal peptide" evidence="3">
    <location>
        <begin position="1"/>
        <end position="24"/>
    </location>
</feature>
<accession>A0AAD4SCV8</accession>
<sequence length="260" mass="29431">MNNNFITLLLLYSIILILLPCGSSFSNNITNDYESISSISSSSGNVSCGDLLNVQCPFIIEGRPQNCGKQSTVKLECKNNRTIATLSSKRFYVMDINYTHQMIRLIDPGLEKESNCSSMPQHSLHRLKLGDGINTFGYGCRPVTYMNCSRSISDAPSYLNTSPCVKASFNMSIYAIVHPLEVSEFKNSCTNFFTSWIYDDGLRKALLQPDSTFNFSTYRGTTFHSYLDVHKEMMKGFWMDYYLDRSGEYETQKPGKLIKA</sequence>
<dbReference type="EMBL" id="JAJJMB010012121">
    <property type="protein sequence ID" value="KAI3886847.1"/>
    <property type="molecule type" value="Genomic_DNA"/>
</dbReference>
<evidence type="ECO:0000313" key="6">
    <source>
        <dbReference type="Proteomes" id="UP001202328"/>
    </source>
</evidence>
<protein>
    <recommendedName>
        <fullName evidence="4">Wall-associated receptor kinase galacturonan-binding domain-containing protein</fullName>
    </recommendedName>
</protein>
<proteinExistence type="predicted"/>
<evidence type="ECO:0000256" key="2">
    <source>
        <dbReference type="ARBA" id="ARBA00022729"/>
    </source>
</evidence>
<organism evidence="5 6">
    <name type="scientific">Papaver atlanticum</name>
    <dbReference type="NCBI Taxonomy" id="357466"/>
    <lineage>
        <taxon>Eukaryota</taxon>
        <taxon>Viridiplantae</taxon>
        <taxon>Streptophyta</taxon>
        <taxon>Embryophyta</taxon>
        <taxon>Tracheophyta</taxon>
        <taxon>Spermatophyta</taxon>
        <taxon>Magnoliopsida</taxon>
        <taxon>Ranunculales</taxon>
        <taxon>Papaveraceae</taxon>
        <taxon>Papaveroideae</taxon>
        <taxon>Papaver</taxon>
    </lineage>
</organism>
<gene>
    <name evidence="5" type="ORF">MKW98_017199</name>
</gene>
<dbReference type="Pfam" id="PF13947">
    <property type="entry name" value="GUB_WAK_bind"/>
    <property type="match status" value="1"/>
</dbReference>
<comment type="caution">
    <text evidence="5">The sequence shown here is derived from an EMBL/GenBank/DDBJ whole genome shotgun (WGS) entry which is preliminary data.</text>
</comment>
<dbReference type="InterPro" id="IPR025287">
    <property type="entry name" value="WAK_GUB"/>
</dbReference>
<name>A0AAD4SCV8_9MAGN</name>
<dbReference type="AlphaFoldDB" id="A0AAD4SCV8"/>
<evidence type="ECO:0000256" key="3">
    <source>
        <dbReference type="SAM" id="SignalP"/>
    </source>
</evidence>
<evidence type="ECO:0000256" key="1">
    <source>
        <dbReference type="ARBA" id="ARBA00004167"/>
    </source>
</evidence>
<keyword evidence="6" id="KW-1185">Reference proteome</keyword>
<feature type="domain" description="Wall-associated receptor kinase galacturonan-binding" evidence="4">
    <location>
        <begin position="47"/>
        <end position="107"/>
    </location>
</feature>
<reference evidence="5" key="1">
    <citation type="submission" date="2022-04" db="EMBL/GenBank/DDBJ databases">
        <title>A functionally conserved STORR gene fusion in Papaver species that diverged 16.8 million years ago.</title>
        <authorList>
            <person name="Catania T."/>
        </authorList>
    </citation>
    <scope>NUCLEOTIDE SEQUENCE</scope>
    <source>
        <strain evidence="5">S-188037</strain>
    </source>
</reference>
<dbReference type="GO" id="GO:0030247">
    <property type="term" value="F:polysaccharide binding"/>
    <property type="evidence" value="ECO:0007669"/>
    <property type="project" value="InterPro"/>
</dbReference>